<reference evidence="4" key="3">
    <citation type="submission" date="2021-02" db="UniProtKB">
        <authorList>
            <consortium name="EnsemblMetazoa"/>
        </authorList>
    </citation>
    <scope>IDENTIFICATION</scope>
    <source>
        <strain evidence="4">USDA</strain>
    </source>
</reference>
<dbReference type="PANTHER" id="PTHR12184:SF1">
    <property type="entry name" value="UBIQUINOL-CYTOCHROME-C REDUCTASE COMPLEX ASSEMBLY FACTOR 1"/>
    <property type="match status" value="1"/>
</dbReference>
<dbReference type="HOGENOM" id="CLU_051390_4_1_1"/>
<evidence type="ECO:0000256" key="1">
    <source>
        <dbReference type="ARBA" id="ARBA00006407"/>
    </source>
</evidence>
<dbReference type="GO" id="GO:0034551">
    <property type="term" value="P:mitochondrial respiratory chain complex III assembly"/>
    <property type="evidence" value="ECO:0007669"/>
    <property type="project" value="TreeGrafter"/>
</dbReference>
<comment type="similarity">
    <text evidence="1">Belongs to the CBP3 family.</text>
</comment>
<dbReference type="PANTHER" id="PTHR12184">
    <property type="entry name" value="UBIQUINOL-CYTOCHROME C REDUCTASE COMPLEX ASSEMBLY FACTOR 1 FAMILY MEMBER"/>
    <property type="match status" value="1"/>
</dbReference>
<name>E0VP02_PEDHC</name>
<evidence type="ECO:0000313" key="5">
    <source>
        <dbReference type="Proteomes" id="UP000009046"/>
    </source>
</evidence>
<dbReference type="RefSeq" id="XP_002427846.1">
    <property type="nucleotide sequence ID" value="XM_002427801.1"/>
</dbReference>
<dbReference type="STRING" id="121224.E0VP02"/>
<sequence>MPDTFYSWFKVTELHVWMLLVRLHQDGPESKKIRQSLINAMWEDALKRSKTLAPGNKNNREDFKFLLNSFSTILFAYDEGLLTNDKVFSNALWYYFFGEKCDDPRKIEALIRYIRSQIAHLNEIQTKNIKDENITTKIWNSVTLKT</sequence>
<accession>E0VP02</accession>
<dbReference type="eggNOG" id="KOG2873">
    <property type="taxonomic scope" value="Eukaryota"/>
</dbReference>
<dbReference type="EMBL" id="AAZO01004052">
    <property type="status" value="NOT_ANNOTATED_CDS"/>
    <property type="molecule type" value="Genomic_DNA"/>
</dbReference>
<dbReference type="VEuPathDB" id="VectorBase:PHUM348390"/>
<dbReference type="GO" id="GO:0005739">
    <property type="term" value="C:mitochondrion"/>
    <property type="evidence" value="ECO:0007669"/>
    <property type="project" value="TreeGrafter"/>
</dbReference>
<organism>
    <name type="scientific">Pediculus humanus subsp. corporis</name>
    <name type="common">Body louse</name>
    <dbReference type="NCBI Taxonomy" id="121224"/>
    <lineage>
        <taxon>Eukaryota</taxon>
        <taxon>Metazoa</taxon>
        <taxon>Ecdysozoa</taxon>
        <taxon>Arthropoda</taxon>
        <taxon>Hexapoda</taxon>
        <taxon>Insecta</taxon>
        <taxon>Pterygota</taxon>
        <taxon>Neoptera</taxon>
        <taxon>Paraneoptera</taxon>
        <taxon>Psocodea</taxon>
        <taxon>Troctomorpha</taxon>
        <taxon>Phthiraptera</taxon>
        <taxon>Anoplura</taxon>
        <taxon>Pediculidae</taxon>
        <taxon>Pediculus</taxon>
    </lineage>
</organism>
<evidence type="ECO:0000259" key="2">
    <source>
        <dbReference type="Pfam" id="PF03981"/>
    </source>
</evidence>
<evidence type="ECO:0000313" key="4">
    <source>
        <dbReference type="EnsemblMetazoa" id="PHUM348390-PA"/>
    </source>
</evidence>
<dbReference type="EMBL" id="DS235354">
    <property type="protein sequence ID" value="EEB15108.1"/>
    <property type="molecule type" value="Genomic_DNA"/>
</dbReference>
<proteinExistence type="inferred from homology"/>
<dbReference type="OrthoDB" id="4007at2759"/>
<dbReference type="OMA" id="ISHQFNA"/>
<dbReference type="GeneID" id="8231933"/>
<dbReference type="CTD" id="8231933"/>
<dbReference type="Pfam" id="PF03981">
    <property type="entry name" value="Ubiq_cyt_C_chap"/>
    <property type="match status" value="1"/>
</dbReference>
<protein>
    <submittedName>
        <fullName evidence="3">Basic FGF-repressed Zic-binding protein, putative</fullName>
    </submittedName>
</protein>
<dbReference type="AlphaFoldDB" id="E0VP02"/>
<dbReference type="KEGG" id="phu:Phum_PHUM348390"/>
<reference evidence="3" key="1">
    <citation type="submission" date="2007-04" db="EMBL/GenBank/DDBJ databases">
        <title>Annotation of Pediculus humanus corporis strain USDA.</title>
        <authorList>
            <person name="Kirkness E."/>
            <person name="Hannick L."/>
            <person name="Hass B."/>
            <person name="Bruggner R."/>
            <person name="Lawson D."/>
            <person name="Bidwell S."/>
            <person name="Joardar V."/>
            <person name="Caler E."/>
            <person name="Walenz B."/>
            <person name="Inman J."/>
            <person name="Schobel S."/>
            <person name="Galinsky K."/>
            <person name="Amedeo P."/>
            <person name="Strausberg R."/>
        </authorList>
    </citation>
    <scope>NUCLEOTIDE SEQUENCE</scope>
    <source>
        <strain evidence="3">USDA</strain>
    </source>
</reference>
<dbReference type="InterPro" id="IPR021150">
    <property type="entry name" value="Ubiq_cyt_c_chap"/>
</dbReference>
<feature type="domain" description="Ubiquinol-cytochrome c chaperone" evidence="2">
    <location>
        <begin position="1"/>
        <end position="131"/>
    </location>
</feature>
<dbReference type="InterPro" id="IPR007129">
    <property type="entry name" value="Ubiqinol_cyt_c_chaperone_CPB3"/>
</dbReference>
<dbReference type="InParanoid" id="E0VP02"/>
<dbReference type="EnsemblMetazoa" id="PHUM348390-RA">
    <property type="protein sequence ID" value="PHUM348390-PA"/>
    <property type="gene ID" value="PHUM348390"/>
</dbReference>
<keyword evidence="5" id="KW-1185">Reference proteome</keyword>
<evidence type="ECO:0000313" key="3">
    <source>
        <dbReference type="EMBL" id="EEB15108.1"/>
    </source>
</evidence>
<gene>
    <name evidence="4" type="primary">8231933</name>
    <name evidence="3" type="ORF">Phum_PHUM348390</name>
</gene>
<dbReference type="Proteomes" id="UP000009046">
    <property type="component" value="Unassembled WGS sequence"/>
</dbReference>
<reference evidence="3" key="2">
    <citation type="submission" date="2007-04" db="EMBL/GenBank/DDBJ databases">
        <title>The genome of the human body louse.</title>
        <authorList>
            <consortium name="The Human Body Louse Genome Consortium"/>
            <person name="Kirkness E."/>
            <person name="Walenz B."/>
            <person name="Hass B."/>
            <person name="Bruggner R."/>
            <person name="Strausberg R."/>
        </authorList>
    </citation>
    <scope>NUCLEOTIDE SEQUENCE</scope>
    <source>
        <strain evidence="3">USDA</strain>
    </source>
</reference>